<evidence type="ECO:0000313" key="3">
    <source>
        <dbReference type="EMBL" id="ADB18091.1"/>
    </source>
</evidence>
<dbReference type="STRING" id="530564.Psta_3427"/>
<organism evidence="3 4">
    <name type="scientific">Pirellula staleyi (strain ATCC 27377 / DSM 6068 / ICPB 4128)</name>
    <name type="common">Pirella staleyi</name>
    <dbReference type="NCBI Taxonomy" id="530564"/>
    <lineage>
        <taxon>Bacteria</taxon>
        <taxon>Pseudomonadati</taxon>
        <taxon>Planctomycetota</taxon>
        <taxon>Planctomycetia</taxon>
        <taxon>Pirellulales</taxon>
        <taxon>Pirellulaceae</taxon>
        <taxon>Pirellula</taxon>
    </lineage>
</organism>
<feature type="compositionally biased region" description="Basic residues" evidence="1">
    <location>
        <begin position="1"/>
        <end position="13"/>
    </location>
</feature>
<name>D2QY14_PIRSD</name>
<proteinExistence type="predicted"/>
<dbReference type="OrthoDB" id="9780724at2"/>
<dbReference type="EMBL" id="CP001848">
    <property type="protein sequence ID" value="ADB18091.1"/>
    <property type="molecule type" value="Genomic_DNA"/>
</dbReference>
<dbReference type="AlphaFoldDB" id="D2QY14"/>
<dbReference type="HOGENOM" id="CLU_006589_0_0_0"/>
<feature type="transmembrane region" description="Helical" evidence="2">
    <location>
        <begin position="140"/>
        <end position="162"/>
    </location>
</feature>
<keyword evidence="4" id="KW-1185">Reference proteome</keyword>
<keyword evidence="2" id="KW-0812">Transmembrane</keyword>
<evidence type="ECO:0008006" key="5">
    <source>
        <dbReference type="Google" id="ProtNLM"/>
    </source>
</evidence>
<dbReference type="SUPFAM" id="SSF56317">
    <property type="entry name" value="Carbon-nitrogen hydrolase"/>
    <property type="match status" value="1"/>
</dbReference>
<dbReference type="Proteomes" id="UP000001887">
    <property type="component" value="Chromosome"/>
</dbReference>
<dbReference type="InterPro" id="IPR036526">
    <property type="entry name" value="C-N_Hydrolase_sf"/>
</dbReference>
<accession>D2QY14</accession>
<sequence>MKKRKRKKEKSPKKPVAQQPSLSSDFVSMKAMYQAYQKAKVDVFYERSQPRSQEFCEYERNLHANLTALQKTLTRPRTNWFKSNDFIGSYGFIPKGLQIPEPDGDQDSAAHFSVSNPDDAWNVMMTSLGEKRPIAEFRPVALFTVNMYVVCALWVNLVGHMFDACLDSSARGTRLRRLRQTDEELPECGRYHLSAPGSFKPYFSCYKEWREKGLRAIRQELAKDRKVVAITMDLKAFYHNVDPKFILNEKFLDAIRFSNVNGSGLYAAEERIFTKQIVTAFLTWAKKLPHLKADTPPGLPVGVSAARIVANVLLAEFDRLAQQKLDPIYYSRYVDDIFLVLRDNGRMRTSRDVLKHLCRRIKPLNANDDLSVLTLAFPYSNGCKLLFQAKKQRVFLLSGEVGADLLDTIESQIDAVSSEWRLLPDLDALEKSPAAKILTATRRADENADTLRKADQLSLKRLSFSIMLRQYDTLAHDLPPNEWKRERKRFYRFAERHVLTPLRLLDLNDYLPRLLGLAVSCRDWTVAGGFLKRISDGIERLRNNVSVEPNAGADSQWEAYLRHLQTALREAVVRSYPLKQDNHAAENAAKSLLEVIDALNPLSLSNPQDISALSCELFWTDLGRIPFKNALLGYVSLPPCTLKPLKRKLPKSQMKRLGVIREFLRGADTADIKVQPLLFPTRPFSPREITEFDCRSAWELDRLRDYVVALRGTWVKPVAHTSRAAKTAPAPESGSPKTREVLVFGDGNRKHVPRIAITSFLTEESSWAKAAEGTPELSAERYKRLVRLANAVVTSPHRAEYVVFPELSIPRRWLPGLAGLFIKAGISLITGVEYRRVPPEPSSQVVNEAYLVLADDRLGYRSWCVVRQQKGVPAHHERDELRSKFGLTLAAPASKDDPKPIYRHFGHGFGVLICSELTDIRFRQEMRGDVDTLFVLSWNQDLESFGALVEAAVLDVHCYMVLVNNRKYGDSRVRTPSKKNWMRDLVRIKGGLDDYFVVTDLEIMSLRNFQSYHEPPLGDDALFKPTPEGFKIATRRKQTPRGNP</sequence>
<feature type="region of interest" description="Disordered" evidence="1">
    <location>
        <begin position="1"/>
        <end position="22"/>
    </location>
</feature>
<dbReference type="eggNOG" id="COG3344">
    <property type="taxonomic scope" value="Bacteria"/>
</dbReference>
<keyword evidence="2" id="KW-1133">Transmembrane helix</keyword>
<gene>
    <name evidence="3" type="ordered locus">Psta_3427</name>
</gene>
<evidence type="ECO:0000313" key="4">
    <source>
        <dbReference type="Proteomes" id="UP000001887"/>
    </source>
</evidence>
<dbReference type="KEGG" id="psl:Psta_3427"/>
<protein>
    <recommendedName>
        <fullName evidence="5">Reverse transcriptase domain-containing protein</fullName>
    </recommendedName>
</protein>
<evidence type="ECO:0000256" key="1">
    <source>
        <dbReference type="SAM" id="MobiDB-lite"/>
    </source>
</evidence>
<dbReference type="Gene3D" id="3.60.110.10">
    <property type="entry name" value="Carbon-nitrogen hydrolase"/>
    <property type="match status" value="1"/>
</dbReference>
<evidence type="ECO:0000256" key="2">
    <source>
        <dbReference type="SAM" id="Phobius"/>
    </source>
</evidence>
<keyword evidence="2" id="KW-0472">Membrane</keyword>
<dbReference type="eggNOG" id="COG0388">
    <property type="taxonomic scope" value="Bacteria"/>
</dbReference>
<reference evidence="3 4" key="1">
    <citation type="journal article" date="2009" name="Stand. Genomic Sci.">
        <title>Complete genome sequence of Pirellula staleyi type strain (ATCC 27377).</title>
        <authorList>
            <person name="Clum A."/>
            <person name="Tindall B.J."/>
            <person name="Sikorski J."/>
            <person name="Ivanova N."/>
            <person name="Mavrommatis K."/>
            <person name="Lucas S."/>
            <person name="Glavina del Rio T."/>
            <person name="Nolan M."/>
            <person name="Chen F."/>
            <person name="Tice H."/>
            <person name="Pitluck S."/>
            <person name="Cheng J.F."/>
            <person name="Chertkov O."/>
            <person name="Brettin T."/>
            <person name="Han C."/>
            <person name="Detter J.C."/>
            <person name="Kuske C."/>
            <person name="Bruce D."/>
            <person name="Goodwin L."/>
            <person name="Ovchinikova G."/>
            <person name="Pati A."/>
            <person name="Mikhailova N."/>
            <person name="Chen A."/>
            <person name="Palaniappan K."/>
            <person name="Land M."/>
            <person name="Hauser L."/>
            <person name="Chang Y.J."/>
            <person name="Jeffries C.D."/>
            <person name="Chain P."/>
            <person name="Rohde M."/>
            <person name="Goker M."/>
            <person name="Bristow J."/>
            <person name="Eisen J.A."/>
            <person name="Markowitz V."/>
            <person name="Hugenholtz P."/>
            <person name="Kyrpides N.C."/>
            <person name="Klenk H.P."/>
            <person name="Lapidus A."/>
        </authorList>
    </citation>
    <scope>NUCLEOTIDE SEQUENCE [LARGE SCALE GENOMIC DNA]</scope>
    <source>
        <strain evidence="4">ATCC 27377 / DSM 6068 / ICPB 4128</strain>
    </source>
</reference>
<dbReference type="CDD" id="cd01646">
    <property type="entry name" value="RT_Bac_retron_I"/>
    <property type="match status" value="1"/>
</dbReference>